<sequence>MEQLTVRGFEPQLAKILKRISHEEQVSLNQAALRLMRKGAGLQAKQENNIGNQLDEFIGSWSDKEAEAFNEQADQLRTIDKEMWK</sequence>
<evidence type="ECO:0000313" key="1">
    <source>
        <dbReference type="EMBL" id="CAA6811949.1"/>
    </source>
</evidence>
<evidence type="ECO:0008006" key="2">
    <source>
        <dbReference type="Google" id="ProtNLM"/>
    </source>
</evidence>
<protein>
    <recommendedName>
        <fullName evidence="2">Antitoxin</fullName>
    </recommendedName>
</protein>
<dbReference type="EMBL" id="CACVAT010000179">
    <property type="protein sequence ID" value="CAA6811949.1"/>
    <property type="molecule type" value="Genomic_DNA"/>
</dbReference>
<name>A0A6S6STP2_9GAMM</name>
<gene>
    <name evidence="1" type="ORF">HELGO_WM33595</name>
</gene>
<accession>A0A6S6STP2</accession>
<dbReference type="AlphaFoldDB" id="A0A6S6STP2"/>
<organism evidence="1">
    <name type="scientific">uncultured Thiotrichaceae bacterium</name>
    <dbReference type="NCBI Taxonomy" id="298394"/>
    <lineage>
        <taxon>Bacteria</taxon>
        <taxon>Pseudomonadati</taxon>
        <taxon>Pseudomonadota</taxon>
        <taxon>Gammaproteobacteria</taxon>
        <taxon>Thiotrichales</taxon>
        <taxon>Thiotrichaceae</taxon>
        <taxon>environmental samples</taxon>
    </lineage>
</organism>
<reference evidence="1" key="1">
    <citation type="submission" date="2020-01" db="EMBL/GenBank/DDBJ databases">
        <authorList>
            <person name="Meier V. D."/>
            <person name="Meier V D."/>
        </authorList>
    </citation>
    <scope>NUCLEOTIDE SEQUENCE</scope>
    <source>
        <strain evidence="1">HLG_WM_MAG_09</strain>
    </source>
</reference>
<proteinExistence type="predicted"/>